<feature type="transmembrane region" description="Helical" evidence="1">
    <location>
        <begin position="6"/>
        <end position="23"/>
    </location>
</feature>
<keyword evidence="1" id="KW-0472">Membrane</keyword>
<feature type="transmembrane region" description="Helical" evidence="1">
    <location>
        <begin position="298"/>
        <end position="315"/>
    </location>
</feature>
<dbReference type="eggNOG" id="ENOG5030VTN">
    <property type="taxonomic scope" value="Bacteria"/>
</dbReference>
<reference evidence="2 3" key="1">
    <citation type="submission" date="2014-07" db="EMBL/GenBank/DDBJ databases">
        <title>Genome of Chryseobacterium luteum DSM 18605.</title>
        <authorList>
            <person name="Stropko S.J."/>
            <person name="Pipes S.E."/>
            <person name="Newman J.D."/>
        </authorList>
    </citation>
    <scope>NUCLEOTIDE SEQUENCE [LARGE SCALE GENOMIC DNA]</scope>
    <source>
        <strain evidence="2 3">DSM 18605</strain>
    </source>
</reference>
<keyword evidence="1" id="KW-0812">Transmembrane</keyword>
<feature type="transmembrane region" description="Helical" evidence="1">
    <location>
        <begin position="90"/>
        <end position="108"/>
    </location>
</feature>
<accession>A0A085ZHP3</accession>
<dbReference type="EMBL" id="JPRO01000007">
    <property type="protein sequence ID" value="KFF03957.1"/>
    <property type="molecule type" value="Genomic_DNA"/>
</dbReference>
<dbReference type="Proteomes" id="UP000028703">
    <property type="component" value="Unassembled WGS sequence"/>
</dbReference>
<feature type="transmembrane region" description="Helical" evidence="1">
    <location>
        <begin position="159"/>
        <end position="183"/>
    </location>
</feature>
<protein>
    <recommendedName>
        <fullName evidence="4">Capsular biosynthesis protein</fullName>
    </recommendedName>
</protein>
<feature type="transmembrane region" description="Helical" evidence="1">
    <location>
        <begin position="322"/>
        <end position="341"/>
    </location>
</feature>
<keyword evidence="1" id="KW-1133">Transmembrane helix</keyword>
<name>A0A085ZHP3_9FLAO</name>
<evidence type="ECO:0000256" key="1">
    <source>
        <dbReference type="SAM" id="Phobius"/>
    </source>
</evidence>
<gene>
    <name evidence="2" type="ORF">IX38_11230</name>
</gene>
<organism evidence="2 3">
    <name type="scientific">Chryseobacterium luteum</name>
    <dbReference type="NCBI Taxonomy" id="421531"/>
    <lineage>
        <taxon>Bacteria</taxon>
        <taxon>Pseudomonadati</taxon>
        <taxon>Bacteroidota</taxon>
        <taxon>Flavobacteriia</taxon>
        <taxon>Flavobacteriales</taxon>
        <taxon>Weeksellaceae</taxon>
        <taxon>Chryseobacterium group</taxon>
        <taxon>Chryseobacterium</taxon>
    </lineage>
</organism>
<dbReference type="AlphaFoldDB" id="A0A085ZHP3"/>
<sequence length="344" mass="40252">MAEVIIISYFFLSFISLFSILEYKTFPVRNFLIFFVAVSLILIAALRPPFFDRDYGLYYFMFLDQYETESKEPSFNLILFFVKQFLKLDFNYFLLIYAILGVGTKVYAIKKYSEFPLLSLLVYFSYLFLLQDMTQIRAGVACGLILLCMKPLHDRNWKLFLILALVAFLFHYSAFFVLLFWFINPTKVNKKVYAFLIPISYIVSSVSSGTLAMVQDYLPLFMQKKVSAYDFIDGTELNIFNAWQLMRIAIAYFALYHLDKLERVNKYSILLFKLYVFSICTLALLSFNPVYAGRMSDLFAAADILFIPIVFSILKPKLLGRIIVIVISFAYFYLNFFYIGIFKP</sequence>
<evidence type="ECO:0000313" key="3">
    <source>
        <dbReference type="Proteomes" id="UP000028703"/>
    </source>
</evidence>
<dbReference type="Pfam" id="PF14897">
    <property type="entry name" value="EpsG"/>
    <property type="match status" value="1"/>
</dbReference>
<evidence type="ECO:0000313" key="2">
    <source>
        <dbReference type="EMBL" id="KFF03957.1"/>
    </source>
</evidence>
<dbReference type="RefSeq" id="WP_034704662.1">
    <property type="nucleotide sequence ID" value="NZ_JPRO01000007.1"/>
</dbReference>
<dbReference type="OrthoDB" id="6631730at2"/>
<feature type="transmembrane region" description="Helical" evidence="1">
    <location>
        <begin position="195"/>
        <end position="218"/>
    </location>
</feature>
<dbReference type="InterPro" id="IPR049458">
    <property type="entry name" value="EpsG-like"/>
</dbReference>
<comment type="caution">
    <text evidence="2">The sequence shown here is derived from an EMBL/GenBank/DDBJ whole genome shotgun (WGS) entry which is preliminary data.</text>
</comment>
<evidence type="ECO:0008006" key="4">
    <source>
        <dbReference type="Google" id="ProtNLM"/>
    </source>
</evidence>
<proteinExistence type="predicted"/>
<feature type="transmembrane region" description="Helical" evidence="1">
    <location>
        <begin position="238"/>
        <end position="258"/>
    </location>
</feature>
<keyword evidence="3" id="KW-1185">Reference proteome</keyword>
<dbReference type="STRING" id="421531.IX38_11230"/>
<feature type="transmembrane region" description="Helical" evidence="1">
    <location>
        <begin position="30"/>
        <end position="51"/>
    </location>
</feature>
<feature type="transmembrane region" description="Helical" evidence="1">
    <location>
        <begin position="270"/>
        <end position="292"/>
    </location>
</feature>